<name>A0A6I5ZVK9_9FIRM</name>
<evidence type="ECO:0000259" key="3">
    <source>
        <dbReference type="Pfam" id="PF13614"/>
    </source>
</evidence>
<dbReference type="GO" id="GO:0005524">
    <property type="term" value="F:ATP binding"/>
    <property type="evidence" value="ECO:0007669"/>
    <property type="project" value="UniProtKB-KW"/>
</dbReference>
<dbReference type="GO" id="GO:0005829">
    <property type="term" value="C:cytosol"/>
    <property type="evidence" value="ECO:0007669"/>
    <property type="project" value="TreeGrafter"/>
</dbReference>
<evidence type="ECO:0000256" key="1">
    <source>
        <dbReference type="ARBA" id="ARBA00022741"/>
    </source>
</evidence>
<organism evidence="4 5">
    <name type="scientific">Neomoorella glycerini</name>
    <dbReference type="NCBI Taxonomy" id="55779"/>
    <lineage>
        <taxon>Bacteria</taxon>
        <taxon>Bacillati</taxon>
        <taxon>Bacillota</taxon>
        <taxon>Clostridia</taxon>
        <taxon>Neomoorellales</taxon>
        <taxon>Neomoorellaceae</taxon>
        <taxon>Neomoorella</taxon>
    </lineage>
</organism>
<gene>
    <name evidence="4" type="ORF">MGLY_27890</name>
</gene>
<protein>
    <recommendedName>
        <fullName evidence="3">AAA domain-containing protein</fullName>
    </recommendedName>
</protein>
<keyword evidence="5" id="KW-1185">Reference proteome</keyword>
<reference evidence="4 5" key="1">
    <citation type="submission" date="2019-11" db="EMBL/GenBank/DDBJ databases">
        <title>Genome sequence of Moorella glycerini DSM11254.</title>
        <authorList>
            <person name="Poehlein A."/>
            <person name="Boeer T."/>
            <person name="Daniel R."/>
        </authorList>
    </citation>
    <scope>NUCLEOTIDE SEQUENCE [LARGE SCALE GENOMIC DNA]</scope>
    <source>
        <strain evidence="4 5">DSM 11254</strain>
    </source>
</reference>
<sequence length="301" mass="32609">MGSLEEKVKHMAEYLDAEAISAALKIPVETVRDILDGKAQVLEVPGASKAPAVVQVNSARVAYRQRVIAVWRAKGGVGCTSVALGLAWLLKDLMRVLLVDCSFDVGCSDLSFVLDLPEYPHLKAFEYGGIAGAVINAEPNLDVLQAPRNRSEIDELSQDILTRAVTSARTTYDVIICDLPNAEGPPVQGVLENANTLLLVTGGEDGEKSRLLARLAGVNLKSKEVFLLCNRESEVNGPIAEVLSFREFAVPEDPELARGLRRGQVFSANGPFMRALAEVRDAMYESSATQKGGIFRRLFGR</sequence>
<dbReference type="Gene3D" id="3.40.50.300">
    <property type="entry name" value="P-loop containing nucleotide triphosphate hydrolases"/>
    <property type="match status" value="1"/>
</dbReference>
<dbReference type="GO" id="GO:0051782">
    <property type="term" value="P:negative regulation of cell division"/>
    <property type="evidence" value="ECO:0007669"/>
    <property type="project" value="TreeGrafter"/>
</dbReference>
<keyword evidence="2" id="KW-0067">ATP-binding</keyword>
<proteinExistence type="predicted"/>
<evidence type="ECO:0000313" key="5">
    <source>
        <dbReference type="Proteomes" id="UP000425916"/>
    </source>
</evidence>
<dbReference type="GO" id="GO:0009898">
    <property type="term" value="C:cytoplasmic side of plasma membrane"/>
    <property type="evidence" value="ECO:0007669"/>
    <property type="project" value="TreeGrafter"/>
</dbReference>
<dbReference type="InterPro" id="IPR025669">
    <property type="entry name" value="AAA_dom"/>
</dbReference>
<dbReference type="Pfam" id="PF13614">
    <property type="entry name" value="AAA_31"/>
    <property type="match status" value="1"/>
</dbReference>
<dbReference type="SUPFAM" id="SSF52540">
    <property type="entry name" value="P-loop containing nucleoside triphosphate hydrolases"/>
    <property type="match status" value="1"/>
</dbReference>
<dbReference type="InterPro" id="IPR050625">
    <property type="entry name" value="ParA/MinD_ATPase"/>
</dbReference>
<dbReference type="OrthoDB" id="1729811at2"/>
<dbReference type="GO" id="GO:0016887">
    <property type="term" value="F:ATP hydrolysis activity"/>
    <property type="evidence" value="ECO:0007669"/>
    <property type="project" value="TreeGrafter"/>
</dbReference>
<dbReference type="Proteomes" id="UP000425916">
    <property type="component" value="Chromosome"/>
</dbReference>
<dbReference type="InterPro" id="IPR027417">
    <property type="entry name" value="P-loop_NTPase"/>
</dbReference>
<dbReference type="AlphaFoldDB" id="A0A6I5ZVK9"/>
<dbReference type="PANTHER" id="PTHR43384">
    <property type="entry name" value="SEPTUM SITE-DETERMINING PROTEIN MIND HOMOLOG, CHLOROPLASTIC-RELATED"/>
    <property type="match status" value="1"/>
</dbReference>
<dbReference type="RefSeq" id="WP_156274739.1">
    <property type="nucleotide sequence ID" value="NZ_CP046244.1"/>
</dbReference>
<dbReference type="EMBL" id="CP046244">
    <property type="protein sequence ID" value="QGP93381.1"/>
    <property type="molecule type" value="Genomic_DNA"/>
</dbReference>
<keyword evidence="1" id="KW-0547">Nucleotide-binding</keyword>
<evidence type="ECO:0000313" key="4">
    <source>
        <dbReference type="EMBL" id="QGP93381.1"/>
    </source>
</evidence>
<evidence type="ECO:0000256" key="2">
    <source>
        <dbReference type="ARBA" id="ARBA00022840"/>
    </source>
</evidence>
<dbReference type="PANTHER" id="PTHR43384:SF6">
    <property type="entry name" value="SEPTUM SITE-DETERMINING PROTEIN MIND HOMOLOG, CHLOROPLASTIC"/>
    <property type="match status" value="1"/>
</dbReference>
<accession>A0A6I5ZVK9</accession>
<feature type="domain" description="AAA" evidence="3">
    <location>
        <begin position="66"/>
        <end position="200"/>
    </location>
</feature>